<dbReference type="SMART" id="SM00025">
    <property type="entry name" value="Pumilio"/>
    <property type="match status" value="8"/>
</dbReference>
<reference evidence="6" key="1">
    <citation type="journal article" date="2010" name="Genome Biol.">
        <title>Genome sequence of the necrotrophic plant pathogen Pythium ultimum reveals original pathogenicity mechanisms and effector repertoire.</title>
        <authorList>
            <person name="Levesque C.A."/>
            <person name="Brouwer H."/>
            <person name="Cano L."/>
            <person name="Hamilton J.P."/>
            <person name="Holt C."/>
            <person name="Huitema E."/>
            <person name="Raffaele S."/>
            <person name="Robideau G.P."/>
            <person name="Thines M."/>
            <person name="Win J."/>
            <person name="Zerillo M.M."/>
            <person name="Beakes G.W."/>
            <person name="Boore J.L."/>
            <person name="Busam D."/>
            <person name="Dumas B."/>
            <person name="Ferriera S."/>
            <person name="Fuerstenberg S.I."/>
            <person name="Gachon C.M."/>
            <person name="Gaulin E."/>
            <person name="Govers F."/>
            <person name="Grenville-Briggs L."/>
            <person name="Horner N."/>
            <person name="Hostetler J."/>
            <person name="Jiang R.H."/>
            <person name="Johnson J."/>
            <person name="Krajaejun T."/>
            <person name="Lin H."/>
            <person name="Meijer H.J."/>
            <person name="Moore B."/>
            <person name="Morris P."/>
            <person name="Phuntmart V."/>
            <person name="Puiu D."/>
            <person name="Shetty J."/>
            <person name="Stajich J.E."/>
            <person name="Tripathy S."/>
            <person name="Wawra S."/>
            <person name="van West P."/>
            <person name="Whitty B.R."/>
            <person name="Coutinho P.M."/>
            <person name="Henrissat B."/>
            <person name="Martin F."/>
            <person name="Thomas P.D."/>
            <person name="Tyler B.M."/>
            <person name="De Vries R.P."/>
            <person name="Kamoun S."/>
            <person name="Yandell M."/>
            <person name="Tisserat N."/>
            <person name="Buell C.R."/>
        </authorList>
    </citation>
    <scope>NUCLEOTIDE SEQUENCE</scope>
    <source>
        <strain evidence="6">DAOM:BR144</strain>
    </source>
</reference>
<evidence type="ECO:0000256" key="3">
    <source>
        <dbReference type="SAM" id="MobiDB-lite"/>
    </source>
</evidence>
<name>K3WGR5_GLOUD</name>
<accession>K3WGR5</accession>
<dbReference type="PANTHER" id="PTHR12537:SF12">
    <property type="entry name" value="MATERNAL PROTEIN PUMILIO"/>
    <property type="match status" value="1"/>
</dbReference>
<dbReference type="STRING" id="431595.K3WGR5"/>
<evidence type="ECO:0000313" key="6">
    <source>
        <dbReference type="Proteomes" id="UP000019132"/>
    </source>
</evidence>
<dbReference type="PROSITE" id="PS50302">
    <property type="entry name" value="PUM"/>
    <property type="match status" value="7"/>
</dbReference>
<reference evidence="5" key="3">
    <citation type="submission" date="2015-02" db="UniProtKB">
        <authorList>
            <consortium name="EnsemblProtists"/>
        </authorList>
    </citation>
    <scope>IDENTIFICATION</scope>
    <source>
        <strain evidence="5">DAOM BR144</strain>
    </source>
</reference>
<evidence type="ECO:0000256" key="1">
    <source>
        <dbReference type="ARBA" id="ARBA00022737"/>
    </source>
</evidence>
<feature type="domain" description="PUM-HD" evidence="4">
    <location>
        <begin position="46"/>
        <end position="406"/>
    </location>
</feature>
<dbReference type="Gene3D" id="1.25.10.10">
    <property type="entry name" value="Leucine-rich Repeat Variant"/>
    <property type="match status" value="1"/>
</dbReference>
<reference evidence="6" key="2">
    <citation type="submission" date="2010-04" db="EMBL/GenBank/DDBJ databases">
        <authorList>
            <person name="Buell R."/>
            <person name="Hamilton J."/>
            <person name="Hostetler J."/>
        </authorList>
    </citation>
    <scope>NUCLEOTIDE SEQUENCE [LARGE SCALE GENOMIC DNA]</scope>
    <source>
        <strain evidence="6">DAOM:BR144</strain>
    </source>
</reference>
<keyword evidence="1" id="KW-0677">Repeat</keyword>
<sequence length="410" mass="46421">MPGHSYDACDRYQSGLPRPNGLYRSKSGSSRRPDHEYLHPVAHSYSSNSLLEEFTSSSKSEKWELSAIKGHLLLFARDQSGSRFIQQKLEKAGDQAKEEAFEEIYPNCLILMTDVFGNYVIQKFFEHGSLKQQQLLVEQMKANMITLALQVYGCRVIQRALEVTQVAERLSLIAELKGHVMKCITDQNGNHVLQKCIEAASWKKSVASGEAPGLQARVTGDDIQFIVDDVLGHAAALSTHSYGCRVIQRILEHCSPVQIRPIISEIIFKCRDLVKDQFGNYVVQHVISHGEPDQQRVVMDAVFPEIGRWSQHKYASNVVEACLDHASKAEIARTIDFILQCDESGSSCPLLPMMKHMYGNYVVQKLLDKADPRDRQRIVCIVRHNADYLKRFTFGKHVLSRLERELAASY</sequence>
<dbReference type="GO" id="GO:0003729">
    <property type="term" value="F:mRNA binding"/>
    <property type="evidence" value="ECO:0007669"/>
    <property type="project" value="TreeGrafter"/>
</dbReference>
<evidence type="ECO:0000256" key="2">
    <source>
        <dbReference type="PROSITE-ProRule" id="PRU00317"/>
    </source>
</evidence>
<dbReference type="InterPro" id="IPR016024">
    <property type="entry name" value="ARM-type_fold"/>
</dbReference>
<dbReference type="OMA" id="HVLEMSQ"/>
<dbReference type="PANTHER" id="PTHR12537">
    <property type="entry name" value="RNA BINDING PROTEIN PUMILIO-RELATED"/>
    <property type="match status" value="1"/>
</dbReference>
<feature type="repeat" description="Pumilio" evidence="2">
    <location>
        <begin position="229"/>
        <end position="264"/>
    </location>
</feature>
<dbReference type="InterPro" id="IPR001313">
    <property type="entry name" value="Pumilio_RNA-bd_rpt"/>
</dbReference>
<dbReference type="AlphaFoldDB" id="K3WGR5"/>
<dbReference type="InterPro" id="IPR033133">
    <property type="entry name" value="PUM-HD"/>
</dbReference>
<organism evidence="5 6">
    <name type="scientific">Globisporangium ultimum (strain ATCC 200006 / CBS 805.95 / DAOM BR144)</name>
    <name type="common">Pythium ultimum</name>
    <dbReference type="NCBI Taxonomy" id="431595"/>
    <lineage>
        <taxon>Eukaryota</taxon>
        <taxon>Sar</taxon>
        <taxon>Stramenopiles</taxon>
        <taxon>Oomycota</taxon>
        <taxon>Peronosporomycetes</taxon>
        <taxon>Pythiales</taxon>
        <taxon>Pythiaceae</taxon>
        <taxon>Globisporangium</taxon>
    </lineage>
</organism>
<feature type="repeat" description="Pumilio" evidence="2">
    <location>
        <begin position="139"/>
        <end position="174"/>
    </location>
</feature>
<dbReference type="Proteomes" id="UP000019132">
    <property type="component" value="Unassembled WGS sequence"/>
</dbReference>
<dbReference type="GO" id="GO:0010608">
    <property type="term" value="P:post-transcriptional regulation of gene expression"/>
    <property type="evidence" value="ECO:0007669"/>
    <property type="project" value="TreeGrafter"/>
</dbReference>
<dbReference type="EMBL" id="GL376567">
    <property type="status" value="NOT_ANNOTATED_CDS"/>
    <property type="molecule type" value="Genomic_DNA"/>
</dbReference>
<feature type="region of interest" description="Disordered" evidence="3">
    <location>
        <begin position="1"/>
        <end position="34"/>
    </location>
</feature>
<dbReference type="GO" id="GO:0005737">
    <property type="term" value="C:cytoplasm"/>
    <property type="evidence" value="ECO:0007669"/>
    <property type="project" value="TreeGrafter"/>
</dbReference>
<feature type="repeat" description="Pumilio" evidence="2">
    <location>
        <begin position="67"/>
        <end position="102"/>
    </location>
</feature>
<keyword evidence="6" id="KW-1185">Reference proteome</keyword>
<dbReference type="SUPFAM" id="SSF48371">
    <property type="entry name" value="ARM repeat"/>
    <property type="match status" value="1"/>
</dbReference>
<dbReference type="InterPro" id="IPR011989">
    <property type="entry name" value="ARM-like"/>
</dbReference>
<dbReference type="InParanoid" id="K3WGR5"/>
<evidence type="ECO:0000259" key="4">
    <source>
        <dbReference type="PROSITE" id="PS50303"/>
    </source>
</evidence>
<feature type="repeat" description="Pumilio" evidence="2">
    <location>
        <begin position="265"/>
        <end position="300"/>
    </location>
</feature>
<dbReference type="InterPro" id="IPR033712">
    <property type="entry name" value="Pumilio_RNA-bd"/>
</dbReference>
<dbReference type="EnsemblProtists" id="PYU1_T004156">
    <property type="protein sequence ID" value="PYU1_T004156"/>
    <property type="gene ID" value="PYU1_G004146"/>
</dbReference>
<dbReference type="HOGENOM" id="CLU_004017_8_1_1"/>
<dbReference type="Pfam" id="PF00806">
    <property type="entry name" value="PUF"/>
    <property type="match status" value="8"/>
</dbReference>
<dbReference type="CDD" id="cd07920">
    <property type="entry name" value="Pumilio"/>
    <property type="match status" value="1"/>
</dbReference>
<dbReference type="VEuPathDB" id="FungiDB:PYU1_G004146"/>
<proteinExistence type="predicted"/>
<feature type="repeat" description="Pumilio" evidence="2">
    <location>
        <begin position="345"/>
        <end position="380"/>
    </location>
</feature>
<dbReference type="eggNOG" id="KOG1488">
    <property type="taxonomic scope" value="Eukaryota"/>
</dbReference>
<feature type="repeat" description="Pumilio" evidence="2">
    <location>
        <begin position="175"/>
        <end position="210"/>
    </location>
</feature>
<protein>
    <recommendedName>
        <fullName evidence="4">PUM-HD domain-containing protein</fullName>
    </recommendedName>
</protein>
<evidence type="ECO:0000313" key="5">
    <source>
        <dbReference type="EnsemblProtists" id="PYU1_T004156"/>
    </source>
</evidence>
<feature type="repeat" description="Pumilio" evidence="2">
    <location>
        <begin position="103"/>
        <end position="138"/>
    </location>
</feature>
<dbReference type="PROSITE" id="PS50303">
    <property type="entry name" value="PUM_HD"/>
    <property type="match status" value="1"/>
</dbReference>